<dbReference type="PANTHER" id="PTHR22895">
    <property type="entry name" value="ARMADILLO REPEAT-CONTAINING PROTEIN 6"/>
    <property type="match status" value="1"/>
</dbReference>
<feature type="region of interest" description="Disordered" evidence="2">
    <location>
        <begin position="1"/>
        <end position="59"/>
    </location>
</feature>
<name>A0A7S3Q6A2_9STRA</name>
<feature type="compositionally biased region" description="Low complexity" evidence="2">
    <location>
        <begin position="43"/>
        <end position="57"/>
    </location>
</feature>
<feature type="compositionally biased region" description="Basic residues" evidence="2">
    <location>
        <begin position="22"/>
        <end position="32"/>
    </location>
</feature>
<dbReference type="SUPFAM" id="SSF48371">
    <property type="entry name" value="ARM repeat"/>
    <property type="match status" value="1"/>
</dbReference>
<dbReference type="InterPro" id="IPR011989">
    <property type="entry name" value="ARM-like"/>
</dbReference>
<dbReference type="EMBL" id="HBIO01015792">
    <property type="protein sequence ID" value="CAE0467325.1"/>
    <property type="molecule type" value="Transcribed_RNA"/>
</dbReference>
<gene>
    <name evidence="3" type="ORF">CDEB00056_LOCUS12177</name>
</gene>
<sequence length="800" mass="85981">MGCTQSKDMPLNAHPTDGVGKARTKGKGRGGRKIVTVPTSPMSTDSNSGGNPNTNPSFSLRRVHIPKEISKISDPGERLQELLDVVNNKQKHGQGGSGSDIDDHVLLWGRIIKICDKYPMAASYVDANTRDTPLHLACRILAKYPFDSMDVNIGGNGGEPYAGPTPLDALRILTRSDPEIAGRVNRKGYIAVHEIIRANSPLHTDESILHQTEAINLLLAADYEASLEYLSRNDVCFDNKTGSGRTSASNSNNNSMKNDGADACTPLYHAVSSLPDDFFTPQGKSSPGPGPTVKFISAIHFPNPQMVSIPNVAATNHDSPLALLYRRFSRQFDTSEQFFPGDNSLPAVTSHRNQFKAAAMNTWKIILALLDPLLDKKKSVSDFYMVHAAVGMDGCPPDLLRYIIETRPEEVRQTNDRGRLPLHVAAAACGDSNADAGLIANNGVRRKATAMATSSDATSYSRYHFKFVIDELLYAYPEACAEKDADNMLPLQLAVESEKAWIGGGTKSMYDVYPDAMGRVEVEEFPRIKSALSFSTNFVEEREAEAEAESESENASGNSNSNGGGNNGKNSIVKEEHYDAIMMVQKPDANLGDVISAMWANEEDGGVQMLGCVAISRMAMQAHANDRSGDLVRAMALTAVTTVVNAMKNHPNEPAVQEKACGALRLLASADNYRDVSFAASGAAASIVAAMQAHVSDAIVQQEACTALCQIIKHGGPDRATVIASVSGFTALQNALGAHPDAAIVQKEACLALDALTSFPDANLPDLPGSQTGPLLEAARQRYPFECQEPANRILARLSP</sequence>
<keyword evidence="1" id="KW-0677">Repeat</keyword>
<dbReference type="InterPro" id="IPR016024">
    <property type="entry name" value="ARM-type_fold"/>
</dbReference>
<evidence type="ECO:0000313" key="3">
    <source>
        <dbReference type="EMBL" id="CAE0467325.1"/>
    </source>
</evidence>
<evidence type="ECO:0000256" key="1">
    <source>
        <dbReference type="ARBA" id="ARBA00022737"/>
    </source>
</evidence>
<reference evidence="3" key="1">
    <citation type="submission" date="2021-01" db="EMBL/GenBank/DDBJ databases">
        <authorList>
            <person name="Corre E."/>
            <person name="Pelletier E."/>
            <person name="Niang G."/>
            <person name="Scheremetjew M."/>
            <person name="Finn R."/>
            <person name="Kale V."/>
            <person name="Holt S."/>
            <person name="Cochrane G."/>
            <person name="Meng A."/>
            <person name="Brown T."/>
            <person name="Cohen L."/>
        </authorList>
    </citation>
    <scope>NUCLEOTIDE SEQUENCE</scope>
    <source>
        <strain evidence="3">MM31A-1</strain>
    </source>
</reference>
<proteinExistence type="predicted"/>
<feature type="region of interest" description="Disordered" evidence="2">
    <location>
        <begin position="540"/>
        <end position="571"/>
    </location>
</feature>
<accession>A0A7S3Q6A2</accession>
<dbReference type="PANTHER" id="PTHR22895:SF0">
    <property type="entry name" value="ARMADILLO REPEAT-CONTAINING PROTEIN 6"/>
    <property type="match status" value="1"/>
</dbReference>
<evidence type="ECO:0000256" key="2">
    <source>
        <dbReference type="SAM" id="MobiDB-lite"/>
    </source>
</evidence>
<feature type="compositionally biased region" description="Acidic residues" evidence="2">
    <location>
        <begin position="542"/>
        <end position="552"/>
    </location>
</feature>
<organism evidence="3">
    <name type="scientific">Chaetoceros debilis</name>
    <dbReference type="NCBI Taxonomy" id="122233"/>
    <lineage>
        <taxon>Eukaryota</taxon>
        <taxon>Sar</taxon>
        <taxon>Stramenopiles</taxon>
        <taxon>Ochrophyta</taxon>
        <taxon>Bacillariophyta</taxon>
        <taxon>Coscinodiscophyceae</taxon>
        <taxon>Chaetocerotophycidae</taxon>
        <taxon>Chaetocerotales</taxon>
        <taxon>Chaetocerotaceae</taxon>
        <taxon>Chaetoceros</taxon>
    </lineage>
</organism>
<dbReference type="AlphaFoldDB" id="A0A7S3Q6A2"/>
<dbReference type="Gene3D" id="1.25.10.10">
    <property type="entry name" value="Leucine-rich Repeat Variant"/>
    <property type="match status" value="1"/>
</dbReference>
<protein>
    <submittedName>
        <fullName evidence="3">Uncharacterized protein</fullName>
    </submittedName>
</protein>